<proteinExistence type="predicted"/>
<comment type="caution">
    <text evidence="1">The sequence shown here is derived from an EMBL/GenBank/DDBJ whole genome shotgun (WGS) entry which is preliminary data.</text>
</comment>
<evidence type="ECO:0000313" key="1">
    <source>
        <dbReference type="EMBL" id="CAH0289449.1"/>
    </source>
</evidence>
<accession>A0A9W4L5J4</accession>
<reference evidence="1" key="1">
    <citation type="submission" date="2021-11" db="EMBL/GenBank/DDBJ databases">
        <authorList>
            <person name="Bulgarelli D."/>
        </authorList>
    </citation>
    <scope>NUCLEOTIDE SEQUENCE</scope>
    <source>
        <strain evidence="1">Bi133</strain>
    </source>
</reference>
<dbReference type="RefSeq" id="WP_230303483.1">
    <property type="nucleotide sequence ID" value="NZ_CAKKMG010000085.1"/>
</dbReference>
<name>A0A9W4L5J4_9BACI</name>
<evidence type="ECO:0008006" key="3">
    <source>
        <dbReference type="Google" id="ProtNLM"/>
    </source>
</evidence>
<gene>
    <name evidence="1" type="ORF">SRABI133_04188</name>
</gene>
<dbReference type="AlphaFoldDB" id="A0A9W4L5J4"/>
<protein>
    <recommendedName>
        <fullName evidence="3">HEPN domain-containing protein</fullName>
    </recommendedName>
</protein>
<dbReference type="Proteomes" id="UP000789326">
    <property type="component" value="Unassembled WGS sequence"/>
</dbReference>
<sequence length="139" mass="16066">MPTIDELKYLSERRLEAANILSDNNIHDIAYHDSGYIIELGLKAVICKQLEETHYPEHESQYRTHHFDSLVSHAGLSKELAKKKARDRDFMKNWSIATKWSVALRYKPIGKDEESISTSFLNAVKSDRGGVLPWIKSHW</sequence>
<organism evidence="1 2">
    <name type="scientific">Peribacillus simplex</name>
    <dbReference type="NCBI Taxonomy" id="1478"/>
    <lineage>
        <taxon>Bacteria</taxon>
        <taxon>Bacillati</taxon>
        <taxon>Bacillota</taxon>
        <taxon>Bacilli</taxon>
        <taxon>Bacillales</taxon>
        <taxon>Bacillaceae</taxon>
        <taxon>Peribacillus</taxon>
    </lineage>
</organism>
<evidence type="ECO:0000313" key="2">
    <source>
        <dbReference type="Proteomes" id="UP000789326"/>
    </source>
</evidence>
<dbReference type="EMBL" id="CAKKMG010000085">
    <property type="protein sequence ID" value="CAH0289449.1"/>
    <property type="molecule type" value="Genomic_DNA"/>
</dbReference>